<dbReference type="PANTHER" id="PTHR46056">
    <property type="entry name" value="LONG-CHAIN-ALCOHOL OXIDASE"/>
    <property type="match status" value="1"/>
</dbReference>
<dbReference type="SUPFAM" id="SSF51905">
    <property type="entry name" value="FAD/NAD(P)-binding domain"/>
    <property type="match status" value="1"/>
</dbReference>
<protein>
    <submittedName>
        <fullName evidence="7">FAD-binding protein</fullName>
    </submittedName>
</protein>
<dbReference type="AlphaFoldDB" id="A0A3S2UHY3"/>
<dbReference type="InterPro" id="IPR000172">
    <property type="entry name" value="GMC_OxRdtase_N"/>
</dbReference>
<dbReference type="OrthoDB" id="9787779at2"/>
<evidence type="ECO:0000259" key="6">
    <source>
        <dbReference type="Pfam" id="PF05199"/>
    </source>
</evidence>
<dbReference type="EMBL" id="SACM01000002">
    <property type="protein sequence ID" value="RVT86382.1"/>
    <property type="molecule type" value="Genomic_DNA"/>
</dbReference>
<evidence type="ECO:0000313" key="8">
    <source>
        <dbReference type="Proteomes" id="UP000288587"/>
    </source>
</evidence>
<evidence type="ECO:0000256" key="4">
    <source>
        <dbReference type="ARBA" id="ARBA00023002"/>
    </source>
</evidence>
<name>A0A3S2UHY3_9BURK</name>
<dbReference type="Pfam" id="PF05199">
    <property type="entry name" value="GMC_oxred_C"/>
    <property type="match status" value="1"/>
</dbReference>
<dbReference type="GO" id="GO:0050660">
    <property type="term" value="F:flavin adenine dinucleotide binding"/>
    <property type="evidence" value="ECO:0007669"/>
    <property type="project" value="InterPro"/>
</dbReference>
<dbReference type="InterPro" id="IPR007867">
    <property type="entry name" value="GMC_OxRtase_C"/>
</dbReference>
<keyword evidence="8" id="KW-1185">Reference proteome</keyword>
<dbReference type="Proteomes" id="UP000288587">
    <property type="component" value="Unassembled WGS sequence"/>
</dbReference>
<keyword evidence="4" id="KW-0560">Oxidoreductase</keyword>
<organism evidence="7 8">
    <name type="scientific">Inhella crocodyli</name>
    <dbReference type="NCBI Taxonomy" id="2499851"/>
    <lineage>
        <taxon>Bacteria</taxon>
        <taxon>Pseudomonadati</taxon>
        <taxon>Pseudomonadota</taxon>
        <taxon>Betaproteobacteria</taxon>
        <taxon>Burkholderiales</taxon>
        <taxon>Sphaerotilaceae</taxon>
        <taxon>Inhella</taxon>
    </lineage>
</organism>
<dbReference type="GO" id="GO:0016614">
    <property type="term" value="F:oxidoreductase activity, acting on CH-OH group of donors"/>
    <property type="evidence" value="ECO:0007669"/>
    <property type="project" value="InterPro"/>
</dbReference>
<evidence type="ECO:0000256" key="1">
    <source>
        <dbReference type="ARBA" id="ARBA00010790"/>
    </source>
</evidence>
<reference evidence="7 8" key="1">
    <citation type="submission" date="2019-01" db="EMBL/GenBank/DDBJ databases">
        <authorList>
            <person name="Chen W.-M."/>
        </authorList>
    </citation>
    <scope>NUCLEOTIDE SEQUENCE [LARGE SCALE GENOMIC DNA]</scope>
    <source>
        <strain evidence="7 8">CCP-18</strain>
    </source>
</reference>
<dbReference type="RefSeq" id="WP_127682877.1">
    <property type="nucleotide sequence ID" value="NZ_SACM01000002.1"/>
</dbReference>
<dbReference type="InterPro" id="IPR036188">
    <property type="entry name" value="FAD/NAD-bd_sf"/>
</dbReference>
<evidence type="ECO:0000256" key="3">
    <source>
        <dbReference type="ARBA" id="ARBA00022827"/>
    </source>
</evidence>
<dbReference type="Gene3D" id="3.50.50.60">
    <property type="entry name" value="FAD/NAD(P)-binding domain"/>
    <property type="match status" value="2"/>
</dbReference>
<keyword evidence="2" id="KW-0285">Flavoprotein</keyword>
<proteinExistence type="inferred from homology"/>
<evidence type="ECO:0000259" key="5">
    <source>
        <dbReference type="Pfam" id="PF00732"/>
    </source>
</evidence>
<accession>A0A3S2UHY3</accession>
<feature type="domain" description="Glucose-methanol-choline oxidoreductase N-terminal" evidence="5">
    <location>
        <begin position="81"/>
        <end position="296"/>
    </location>
</feature>
<dbReference type="Pfam" id="PF00732">
    <property type="entry name" value="GMC_oxred_N"/>
    <property type="match status" value="1"/>
</dbReference>
<comment type="similarity">
    <text evidence="1">Belongs to the GMC oxidoreductase family.</text>
</comment>
<dbReference type="PANTHER" id="PTHR46056:SF12">
    <property type="entry name" value="LONG-CHAIN-ALCOHOL OXIDASE"/>
    <property type="match status" value="1"/>
</dbReference>
<comment type="caution">
    <text evidence="7">The sequence shown here is derived from an EMBL/GenBank/DDBJ whole genome shotgun (WGS) entry which is preliminary data.</text>
</comment>
<gene>
    <name evidence="7" type="ORF">EOD73_10190</name>
</gene>
<evidence type="ECO:0000313" key="7">
    <source>
        <dbReference type="EMBL" id="RVT86382.1"/>
    </source>
</evidence>
<sequence>MSSLPDPIRQGLAQGWKVLGAEHGPLPDRLTVDVAVVGSGAGGGITAELLACAGLKVLLIEEGPLRSSTDFKQRESDAYPQLYQDAGSRKTADKGISILQGRCVGGSTTVNWTSSFRTPTPTLAHWREHFGLGDFTPEALAPWFEQAERRVNVDDWVTDPNPNNSVLAAGAAKLGIPAPRIRRNVKGCWNLGSCGMGCPTNAKQSMLVTTVPAALNAGAQLFVQTRVERLLVQGQTVQGLHCVSVGLNGAPTGEECTVSARHVVLAGGAINTPALLLRSKAPDPHGRLGRRTFLHPTVVSAATFDARIDGWSGAPQTVYSDHFLGTQPVDGPLGYKLEAAPLYPVIMATTMAGFGTEQVAQLAQFPHTQVLLALLRDGFHPDSQGGRVRLKNDGSPELDYPLNAPVMEAVRRAFLSMAEIQFAAGARTVQPLHEQAPAYGAWADARAGIQSLDLKPLFTRVVSAHVMGGCGMASSPERGVTRPDGTHWQWENLSVHDGSLFPTSIGANPQLSIYGLVTRLSHGLAQRLGAKPVALA</sequence>
<evidence type="ECO:0000256" key="2">
    <source>
        <dbReference type="ARBA" id="ARBA00022630"/>
    </source>
</evidence>
<keyword evidence="3" id="KW-0274">FAD</keyword>
<feature type="domain" description="Glucose-methanol-choline oxidoreductase C-terminal" evidence="6">
    <location>
        <begin position="381"/>
        <end position="516"/>
    </location>
</feature>